<organism evidence="1 2">
    <name type="scientific">Streptomyces citrinus</name>
    <dbReference type="NCBI Taxonomy" id="3118173"/>
    <lineage>
        <taxon>Bacteria</taxon>
        <taxon>Bacillati</taxon>
        <taxon>Actinomycetota</taxon>
        <taxon>Actinomycetes</taxon>
        <taxon>Kitasatosporales</taxon>
        <taxon>Streptomycetaceae</taxon>
        <taxon>Streptomyces</taxon>
    </lineage>
</organism>
<accession>A0ACD5AKN4</accession>
<protein>
    <submittedName>
        <fullName evidence="1">Uncharacterized protein</fullName>
    </submittedName>
</protein>
<evidence type="ECO:0000313" key="1">
    <source>
        <dbReference type="EMBL" id="WWQ67734.1"/>
    </source>
</evidence>
<sequence>MTENNGAFVSAQSSGVPLTRAEAVAAWREHRRARREEIADGAARSDGPDGFVLRRWRRAGVFGAEAVGLVQELISDLLTDALSRTDVPEDALDILRQCWDGEPVAQLPAAVRAVLEGAAPDRIAAALKTVRDVDLPWLTAEGRLQLDYLMSSESIRLDRENLPTTSQDPDGAFALHQILHDRDVQSLSLVQWAKALPWAPLGVLDDLIDSGVITRRTAPWNKRSSKQEQAYLLARLAPEYVDPEDVVDLHWTEALDRRRFLDEEDVEWEEGSVYDLLQSAADGDTSVLKNLEYALPRSLVLELRRIQDGALTGNWDPDILADQGLWRLMSALWSPKTAVNPGRSEFHELTALQFAYDALILGEIKKARLQLDKIVEFVEGDRRRQTEAWNMRAYLALLDEDLDSALIALSNIVQHEPMAEANLQLVRRRQATPRNDRERAANPYLELGLPHGSQFWKARWRDLRREFEETSDRDQSARVNWAQSRIRQAERDEDWSDIFTVPLDADTFRLPSAPPVLITPPVGALSRRTDPQSAETLAIVRDRAVAGLLPTLLNAPRRPDHQHRTTA</sequence>
<reference evidence="1" key="1">
    <citation type="journal article" date="2025" name="Int. J. Syst. Evol. Microbiol.">
        <title>Streptomyces citrinus sp. nov., with yellow diffusible pigment.</title>
        <authorList>
            <person name="He Y."/>
            <person name="Yang E."/>
            <person name="Xu J."/>
            <person name="Sun Y."/>
            <person name="Sun L."/>
        </authorList>
    </citation>
    <scope>NUCLEOTIDE SEQUENCE</scope>
    <source>
        <strain evidence="1">Q6</strain>
    </source>
</reference>
<evidence type="ECO:0000313" key="2">
    <source>
        <dbReference type="Proteomes" id="UP001432251"/>
    </source>
</evidence>
<dbReference type="EMBL" id="CP146022">
    <property type="protein sequence ID" value="WWQ67734.1"/>
    <property type="molecule type" value="Genomic_DNA"/>
</dbReference>
<dbReference type="Proteomes" id="UP001432251">
    <property type="component" value="Chromosome"/>
</dbReference>
<proteinExistence type="predicted"/>
<name>A0ACD5AKN4_9ACTN</name>
<keyword evidence="2" id="KW-1185">Reference proteome</keyword>
<gene>
    <name evidence="1" type="ORF">V2W30_33330</name>
</gene>